<keyword evidence="2" id="KW-0963">Cytoplasm</keyword>
<dbReference type="PROSITE" id="PS50089">
    <property type="entry name" value="ZF_RING_2"/>
    <property type="match status" value="1"/>
</dbReference>
<dbReference type="SUPFAM" id="SSF57850">
    <property type="entry name" value="RING/U-box"/>
    <property type="match status" value="1"/>
</dbReference>
<keyword evidence="3 5" id="KW-0863">Zinc-finger</keyword>
<keyword evidence="3 5" id="KW-0479">Metal-binding</keyword>
<accession>A0ABM2A4R5</accession>
<evidence type="ECO:0000256" key="3">
    <source>
        <dbReference type="ARBA" id="ARBA00022771"/>
    </source>
</evidence>
<organism evidence="9 10">
    <name type="scientific">Aedes albopictus</name>
    <name type="common">Asian tiger mosquito</name>
    <name type="synonym">Stegomyia albopicta</name>
    <dbReference type="NCBI Taxonomy" id="7160"/>
    <lineage>
        <taxon>Eukaryota</taxon>
        <taxon>Metazoa</taxon>
        <taxon>Ecdysozoa</taxon>
        <taxon>Arthropoda</taxon>
        <taxon>Hexapoda</taxon>
        <taxon>Insecta</taxon>
        <taxon>Pterygota</taxon>
        <taxon>Neoptera</taxon>
        <taxon>Endopterygota</taxon>
        <taxon>Diptera</taxon>
        <taxon>Nematocera</taxon>
        <taxon>Culicoidea</taxon>
        <taxon>Culicidae</taxon>
        <taxon>Culicinae</taxon>
        <taxon>Aedini</taxon>
        <taxon>Aedes</taxon>
        <taxon>Stegomyia</taxon>
    </lineage>
</organism>
<evidence type="ECO:0000259" key="7">
    <source>
        <dbReference type="PROSITE" id="PS50089"/>
    </source>
</evidence>
<feature type="region of interest" description="Disordered" evidence="6">
    <location>
        <begin position="563"/>
        <end position="584"/>
    </location>
</feature>
<evidence type="ECO:0000313" key="10">
    <source>
        <dbReference type="Proteomes" id="UP000069940"/>
    </source>
</evidence>
<dbReference type="EnsemblMetazoa" id="AALFPA23_024441.R36437">
    <property type="protein sequence ID" value="AALFPA23_024441.P36437"/>
    <property type="gene ID" value="AALFPA23_024441"/>
</dbReference>
<dbReference type="SUPFAM" id="SSF49599">
    <property type="entry name" value="TRAF domain-like"/>
    <property type="match status" value="2"/>
</dbReference>
<evidence type="ECO:0000256" key="6">
    <source>
        <dbReference type="SAM" id="MobiDB-lite"/>
    </source>
</evidence>
<evidence type="ECO:0000256" key="4">
    <source>
        <dbReference type="ARBA" id="ARBA00022833"/>
    </source>
</evidence>
<dbReference type="PANTHER" id="PTHR36754:SF2">
    <property type="entry name" value="E3 UBIQUITIN-PROTEIN LIGASE TRIM37"/>
    <property type="match status" value="1"/>
</dbReference>
<reference evidence="9" key="2">
    <citation type="submission" date="2025-05" db="UniProtKB">
        <authorList>
            <consortium name="EnsemblMetazoa"/>
        </authorList>
    </citation>
    <scope>IDENTIFICATION</scope>
    <source>
        <strain evidence="9">Foshan</strain>
    </source>
</reference>
<dbReference type="Proteomes" id="UP000069940">
    <property type="component" value="Unassembled WGS sequence"/>
</dbReference>
<evidence type="ECO:0000259" key="8">
    <source>
        <dbReference type="PROSITE" id="PS50144"/>
    </source>
</evidence>
<protein>
    <recommendedName>
        <fullName evidence="11">RING-type domain-containing protein</fullName>
    </recommendedName>
</protein>
<evidence type="ECO:0008006" key="11">
    <source>
        <dbReference type="Google" id="ProtNLM"/>
    </source>
</evidence>
<dbReference type="GeneID" id="109413687"/>
<dbReference type="InterPro" id="IPR008974">
    <property type="entry name" value="TRAF-like"/>
</dbReference>
<keyword evidence="4" id="KW-0862">Zinc</keyword>
<dbReference type="Pfam" id="PF22486">
    <property type="entry name" value="MATH_2"/>
    <property type="match status" value="2"/>
</dbReference>
<dbReference type="RefSeq" id="XP_019542953.3">
    <property type="nucleotide sequence ID" value="XM_019687408.4"/>
</dbReference>
<dbReference type="InterPro" id="IPR002083">
    <property type="entry name" value="MATH/TRAF_dom"/>
</dbReference>
<dbReference type="PANTHER" id="PTHR36754">
    <property type="entry name" value="E3 UBIQUITIN-PROTEIN LIGASE TRIM37"/>
    <property type="match status" value="1"/>
</dbReference>
<comment type="subcellular location">
    <subcellularLocation>
        <location evidence="1">Cytoplasm</location>
    </subcellularLocation>
</comment>
<dbReference type="Gene3D" id="3.30.40.10">
    <property type="entry name" value="Zinc/RING finger domain, C3HC4 (zinc finger)"/>
    <property type="match status" value="1"/>
</dbReference>
<dbReference type="Pfam" id="PF13639">
    <property type="entry name" value="zf-RING_2"/>
    <property type="match status" value="1"/>
</dbReference>
<dbReference type="PROSITE" id="PS50144">
    <property type="entry name" value="MATH"/>
    <property type="match status" value="2"/>
</dbReference>
<feature type="domain" description="MATH" evidence="8">
    <location>
        <begin position="238"/>
        <end position="356"/>
    </location>
</feature>
<dbReference type="InterPro" id="IPR001841">
    <property type="entry name" value="Znf_RING"/>
</dbReference>
<name>A0ABM2A4R5_AEDAL</name>
<dbReference type="InterPro" id="IPR013083">
    <property type="entry name" value="Znf_RING/FYVE/PHD"/>
</dbReference>
<sequence length="584" mass="67166">MAGEASQLQQQQQQQQQLLQELTDSLECQICLKTTDDPHLCPKCSKFFCYGCIRDWLLKSGKEACPNCLGTVSLAEFVKFRWGNSIESLRNLVTKPLGHANAHKVNLKDELHIAQGAFSAASERINRTLDGRRDALKKSKDGVIKSINILVQQEFRDVNQQYNGKLAEVDAWSDILAKELNKLEISLYALQDSISKDPALEPEQQQLQTQCHVLKKKLDLLAPNVPEHKFYCKLLPAPVVWRFTVRNFHQARMGNQVQYSDLVRDDLGNTWRLEIHPNGFDDARNKSVSVFMQLYEGVEGRYHFTIELPHRVTPHFYEDEDYFQLRKGWGQNHFVDQKLLLDEFVENDCFEIRFSVRSPHLIEKYDCLRKYADKLERYNSALREECSVDCINEICCIRNVTEACNNYSCLYSDTLRDDLGGMWRLQVFPGGNGDVKGIFACIFLELVEGIPNIYEFSVDLINESPKKCIKKSLEHNFQPWMPFGWKNFVSREELLDGGFLKKDALMIRLAIRPPTVGHKFNYLRQYHDKTIRDLTQANTKPPSSPSSSLLSSKTFEAPMSFIRKMLPRAPSQEQGSSTSSSEPK</sequence>
<evidence type="ECO:0000313" key="9">
    <source>
        <dbReference type="EnsemblMetazoa" id="AALFPA23_024441.P36437"/>
    </source>
</evidence>
<feature type="domain" description="RING-type" evidence="7">
    <location>
        <begin position="28"/>
        <end position="68"/>
    </location>
</feature>
<evidence type="ECO:0000256" key="2">
    <source>
        <dbReference type="ARBA" id="ARBA00022490"/>
    </source>
</evidence>
<feature type="compositionally biased region" description="Low complexity" evidence="6">
    <location>
        <begin position="571"/>
        <end position="584"/>
    </location>
</feature>
<reference evidence="10" key="1">
    <citation type="journal article" date="2015" name="Proc. Natl. Acad. Sci. U.S.A.">
        <title>Genome sequence of the Asian Tiger mosquito, Aedes albopictus, reveals insights into its biology, genetics, and evolution.</title>
        <authorList>
            <person name="Chen X.G."/>
            <person name="Jiang X."/>
            <person name="Gu J."/>
            <person name="Xu M."/>
            <person name="Wu Y."/>
            <person name="Deng Y."/>
            <person name="Zhang C."/>
            <person name="Bonizzoni M."/>
            <person name="Dermauw W."/>
            <person name="Vontas J."/>
            <person name="Armbruster P."/>
            <person name="Huang X."/>
            <person name="Yang Y."/>
            <person name="Zhang H."/>
            <person name="He W."/>
            <person name="Peng H."/>
            <person name="Liu Y."/>
            <person name="Wu K."/>
            <person name="Chen J."/>
            <person name="Lirakis M."/>
            <person name="Topalis P."/>
            <person name="Van Leeuwen T."/>
            <person name="Hall A.B."/>
            <person name="Jiang X."/>
            <person name="Thorpe C."/>
            <person name="Mueller R.L."/>
            <person name="Sun C."/>
            <person name="Waterhouse R.M."/>
            <person name="Yan G."/>
            <person name="Tu Z.J."/>
            <person name="Fang X."/>
            <person name="James A.A."/>
        </authorList>
    </citation>
    <scope>NUCLEOTIDE SEQUENCE [LARGE SCALE GENOMIC DNA]</scope>
    <source>
        <strain evidence="10">Foshan</strain>
    </source>
</reference>
<evidence type="ECO:0000256" key="1">
    <source>
        <dbReference type="ARBA" id="ARBA00004496"/>
    </source>
</evidence>
<dbReference type="CDD" id="cd16619">
    <property type="entry name" value="mRING-HC-C4C4_TRIM37_C-VIII"/>
    <property type="match status" value="1"/>
</dbReference>
<feature type="domain" description="MATH" evidence="8">
    <location>
        <begin position="390"/>
        <end position="511"/>
    </location>
</feature>
<dbReference type="InterPro" id="IPR053003">
    <property type="entry name" value="TRIM_RBCC_E3_ubiq-ligases"/>
</dbReference>
<evidence type="ECO:0000256" key="5">
    <source>
        <dbReference type="PROSITE-ProRule" id="PRU00175"/>
    </source>
</evidence>
<keyword evidence="10" id="KW-1185">Reference proteome</keyword>
<dbReference type="Gene3D" id="2.60.210.10">
    <property type="entry name" value="Apoptosis, Tumor Necrosis Factor Receptor Associated Protein 2, Chain A"/>
    <property type="match status" value="2"/>
</dbReference>
<dbReference type="SMART" id="SM00184">
    <property type="entry name" value="RING"/>
    <property type="match status" value="1"/>
</dbReference>
<proteinExistence type="predicted"/>